<name>X1LN17_9ZZZZ</name>
<evidence type="ECO:0000313" key="1">
    <source>
        <dbReference type="EMBL" id="GAI20458.1"/>
    </source>
</evidence>
<gene>
    <name evidence="1" type="ORF">S06H3_37039</name>
</gene>
<feature type="non-terminal residue" evidence="1">
    <location>
        <position position="95"/>
    </location>
</feature>
<organism evidence="1">
    <name type="scientific">marine sediment metagenome</name>
    <dbReference type="NCBI Taxonomy" id="412755"/>
    <lineage>
        <taxon>unclassified sequences</taxon>
        <taxon>metagenomes</taxon>
        <taxon>ecological metagenomes</taxon>
    </lineage>
</organism>
<sequence length="95" mass="10797">MHLGTANTLLRRLQEEPLKPKTAKILGFGALAALWNIAEELRVVEIIDKHAPKREQGLSCAQYMLLAALNRCVHASSKSSLYDWYRKTVLRRLLP</sequence>
<comment type="caution">
    <text evidence="1">The sequence shown here is derived from an EMBL/GenBank/DDBJ whole genome shotgun (WGS) entry which is preliminary data.</text>
</comment>
<proteinExistence type="predicted"/>
<protein>
    <submittedName>
        <fullName evidence="1">Uncharacterized protein</fullName>
    </submittedName>
</protein>
<dbReference type="EMBL" id="BARV01022469">
    <property type="protein sequence ID" value="GAI20458.1"/>
    <property type="molecule type" value="Genomic_DNA"/>
</dbReference>
<reference evidence="1" key="1">
    <citation type="journal article" date="2014" name="Front. Microbiol.">
        <title>High frequency of phylogenetically diverse reductive dehalogenase-homologous genes in deep subseafloor sedimentary metagenomes.</title>
        <authorList>
            <person name="Kawai M."/>
            <person name="Futagami T."/>
            <person name="Toyoda A."/>
            <person name="Takaki Y."/>
            <person name="Nishi S."/>
            <person name="Hori S."/>
            <person name="Arai W."/>
            <person name="Tsubouchi T."/>
            <person name="Morono Y."/>
            <person name="Uchiyama I."/>
            <person name="Ito T."/>
            <person name="Fujiyama A."/>
            <person name="Inagaki F."/>
            <person name="Takami H."/>
        </authorList>
    </citation>
    <scope>NUCLEOTIDE SEQUENCE</scope>
    <source>
        <strain evidence="1">Expedition CK06-06</strain>
    </source>
</reference>
<dbReference type="AlphaFoldDB" id="X1LN17"/>
<accession>X1LN17</accession>